<dbReference type="InterPro" id="IPR042175">
    <property type="entry name" value="Cell/Rod_MreC_2"/>
</dbReference>
<keyword evidence="5" id="KW-1133">Transmembrane helix</keyword>
<evidence type="ECO:0000313" key="7">
    <source>
        <dbReference type="EMBL" id="SFM75309.1"/>
    </source>
</evidence>
<feature type="transmembrane region" description="Helical" evidence="5">
    <location>
        <begin position="12"/>
        <end position="29"/>
    </location>
</feature>
<name>A0A1I4TF47_9FLAO</name>
<dbReference type="PANTHER" id="PTHR34138:SF1">
    <property type="entry name" value="CELL SHAPE-DETERMINING PROTEIN MREC"/>
    <property type="match status" value="1"/>
</dbReference>
<dbReference type="STRING" id="684065.SAMN05421738_102180"/>
<dbReference type="InterPro" id="IPR042177">
    <property type="entry name" value="Cell/Rod_1"/>
</dbReference>
<keyword evidence="5" id="KW-0812">Transmembrane</keyword>
<keyword evidence="3" id="KW-0133">Cell shape</keyword>
<feature type="domain" description="Rod shape-determining protein MreC beta-barrel core" evidence="6">
    <location>
        <begin position="113"/>
        <end position="260"/>
    </location>
</feature>
<comment type="similarity">
    <text evidence="1">Belongs to the MreC family.</text>
</comment>
<dbReference type="OrthoDB" id="9811827at2"/>
<dbReference type="GO" id="GO:0008360">
    <property type="term" value="P:regulation of cell shape"/>
    <property type="evidence" value="ECO:0007669"/>
    <property type="project" value="UniProtKB-KW"/>
</dbReference>
<keyword evidence="5" id="KW-0472">Membrane</keyword>
<dbReference type="Pfam" id="PF04085">
    <property type="entry name" value="MreC"/>
    <property type="match status" value="1"/>
</dbReference>
<dbReference type="NCBIfam" id="NF010532">
    <property type="entry name" value="PRK13922.9-3"/>
    <property type="match status" value="1"/>
</dbReference>
<keyword evidence="8" id="KW-1185">Reference proteome</keyword>
<dbReference type="Gene3D" id="2.40.10.340">
    <property type="entry name" value="Rod shape-determining protein MreC, domain 1"/>
    <property type="match status" value="1"/>
</dbReference>
<dbReference type="AlphaFoldDB" id="A0A1I4TF47"/>
<dbReference type="RefSeq" id="WP_092906208.1">
    <property type="nucleotide sequence ID" value="NZ_FOUZ01000002.1"/>
</dbReference>
<evidence type="ECO:0000313" key="8">
    <source>
        <dbReference type="Proteomes" id="UP000199149"/>
    </source>
</evidence>
<gene>
    <name evidence="7" type="ORF">SAMN05421738_102180</name>
</gene>
<sequence length="284" mass="32015">MQYILNAIRRNGMLLIFVFLELIALFLVFKKNIYHETILASASTSFTGYVDDKIAKVTNFVNLPQTNSELLDENAFLREQLLHLGIKDAKIKKFVKTDSLGYHQTYSFIPAEIINNSIIKTQNLLTIDKGTNHGVEKGDGIITNNGVIGIITYADKNYSRAISLLNKDININARIKGNQYFGTIRWDGKDPRYVQLYEIPKYIPVKRGDIIETDGKSPVFPEGLIIGQVVSKGVDEVSGELKIQVRLKQDFANLSQGYVVTNLNKVEVQRVEKSDTITNTKNVQ</sequence>
<dbReference type="GO" id="GO:0005886">
    <property type="term" value="C:plasma membrane"/>
    <property type="evidence" value="ECO:0007669"/>
    <property type="project" value="TreeGrafter"/>
</dbReference>
<reference evidence="8" key="1">
    <citation type="submission" date="2016-10" db="EMBL/GenBank/DDBJ databases">
        <authorList>
            <person name="Varghese N."/>
            <person name="Submissions S."/>
        </authorList>
    </citation>
    <scope>NUCLEOTIDE SEQUENCE [LARGE SCALE GENOMIC DNA]</scope>
    <source>
        <strain evidence="8">XJ109</strain>
    </source>
</reference>
<dbReference type="InterPro" id="IPR055342">
    <property type="entry name" value="MreC_beta-barrel_core"/>
</dbReference>
<evidence type="ECO:0000256" key="5">
    <source>
        <dbReference type="SAM" id="Phobius"/>
    </source>
</evidence>
<evidence type="ECO:0000259" key="6">
    <source>
        <dbReference type="Pfam" id="PF04085"/>
    </source>
</evidence>
<evidence type="ECO:0000256" key="4">
    <source>
        <dbReference type="ARBA" id="ARBA00032089"/>
    </source>
</evidence>
<accession>A0A1I4TF47</accession>
<dbReference type="Proteomes" id="UP000199149">
    <property type="component" value="Unassembled WGS sequence"/>
</dbReference>
<dbReference type="InterPro" id="IPR007221">
    <property type="entry name" value="MreC"/>
</dbReference>
<dbReference type="Gene3D" id="2.40.10.350">
    <property type="entry name" value="Rod shape-determining protein MreC, domain 2"/>
    <property type="match status" value="1"/>
</dbReference>
<organism evidence="7 8">
    <name type="scientific">Algoriella xinjiangensis</name>
    <dbReference type="NCBI Taxonomy" id="684065"/>
    <lineage>
        <taxon>Bacteria</taxon>
        <taxon>Pseudomonadati</taxon>
        <taxon>Bacteroidota</taxon>
        <taxon>Flavobacteriia</taxon>
        <taxon>Flavobacteriales</taxon>
        <taxon>Weeksellaceae</taxon>
        <taxon>Algoriella</taxon>
    </lineage>
</organism>
<proteinExistence type="inferred from homology"/>
<dbReference type="EMBL" id="FOUZ01000002">
    <property type="protein sequence ID" value="SFM75309.1"/>
    <property type="molecule type" value="Genomic_DNA"/>
</dbReference>
<dbReference type="PANTHER" id="PTHR34138">
    <property type="entry name" value="CELL SHAPE-DETERMINING PROTEIN MREC"/>
    <property type="match status" value="1"/>
</dbReference>
<evidence type="ECO:0000256" key="3">
    <source>
        <dbReference type="ARBA" id="ARBA00022960"/>
    </source>
</evidence>
<evidence type="ECO:0000256" key="2">
    <source>
        <dbReference type="ARBA" id="ARBA00013855"/>
    </source>
</evidence>
<evidence type="ECO:0000256" key="1">
    <source>
        <dbReference type="ARBA" id="ARBA00009369"/>
    </source>
</evidence>
<protein>
    <recommendedName>
        <fullName evidence="2">Cell shape-determining protein MreC</fullName>
    </recommendedName>
    <alternativeName>
        <fullName evidence="4">Cell shape protein MreC</fullName>
    </alternativeName>
</protein>